<dbReference type="Proteomes" id="UP000038830">
    <property type="component" value="Unassembled WGS sequence"/>
</dbReference>
<dbReference type="PROSITE" id="PS50102">
    <property type="entry name" value="RRM"/>
    <property type="match status" value="1"/>
</dbReference>
<dbReference type="CDD" id="cd12307">
    <property type="entry name" value="RRM_NIFK_like"/>
    <property type="match status" value="1"/>
</dbReference>
<dbReference type="PANTHER" id="PTHR46754">
    <property type="entry name" value="MKI67 FHA DOMAIN-INTERACTING NUCLEOLAR PHOSPHOPROTEIN"/>
    <property type="match status" value="1"/>
</dbReference>
<comment type="subcellular location">
    <subcellularLocation>
        <location evidence="1">Nucleus</location>
        <location evidence="1">Nucleolus</location>
    </subcellularLocation>
</comment>
<name>A0A0H5BZZ9_CYBJN</name>
<dbReference type="Pfam" id="PF00076">
    <property type="entry name" value="RRM_1"/>
    <property type="match status" value="1"/>
</dbReference>
<evidence type="ECO:0000259" key="6">
    <source>
        <dbReference type="PROSITE" id="PS50102"/>
    </source>
</evidence>
<organism evidence="7 8">
    <name type="scientific">Cyberlindnera jadinii (strain ATCC 18201 / CBS 1600 / BCRC 20928 / JCM 3617 / NBRC 0987 / NRRL Y-1542)</name>
    <name type="common">Torula yeast</name>
    <name type="synonym">Candida utilis</name>
    <dbReference type="NCBI Taxonomy" id="983966"/>
    <lineage>
        <taxon>Eukaryota</taxon>
        <taxon>Fungi</taxon>
        <taxon>Dikarya</taxon>
        <taxon>Ascomycota</taxon>
        <taxon>Saccharomycotina</taxon>
        <taxon>Saccharomycetes</taxon>
        <taxon>Phaffomycetales</taxon>
        <taxon>Phaffomycetaceae</taxon>
        <taxon>Cyberlindnera</taxon>
    </lineage>
</organism>
<keyword evidence="3" id="KW-0539">Nucleus</keyword>
<reference evidence="8" key="1">
    <citation type="journal article" date="2015" name="J. Biotechnol.">
        <title>The structure of the Cyberlindnera jadinii genome and its relation to Candida utilis analyzed by the occurrence of single nucleotide polymorphisms.</title>
        <authorList>
            <person name="Rupp O."/>
            <person name="Brinkrolf K."/>
            <person name="Buerth C."/>
            <person name="Kunigo M."/>
            <person name="Schneider J."/>
            <person name="Jaenicke S."/>
            <person name="Goesmann A."/>
            <person name="Puehler A."/>
            <person name="Jaeger K.-E."/>
            <person name="Ernst J.F."/>
        </authorList>
    </citation>
    <scope>NUCLEOTIDE SEQUENCE [LARGE SCALE GENOMIC DNA]</scope>
    <source>
        <strain evidence="8">ATCC 18201 / CBS 1600 / BCRC 20928 / JCM 3617 / NBRC 0987 / NRRL Y-1542</strain>
    </source>
</reference>
<feature type="compositionally biased region" description="Acidic residues" evidence="5">
    <location>
        <begin position="41"/>
        <end position="100"/>
    </location>
</feature>
<dbReference type="SMART" id="SM00360">
    <property type="entry name" value="RRM"/>
    <property type="match status" value="1"/>
</dbReference>
<dbReference type="InterPro" id="IPR035979">
    <property type="entry name" value="RBD_domain_sf"/>
</dbReference>
<dbReference type="AlphaFoldDB" id="A0A0H5BZZ9"/>
<protein>
    <recommendedName>
        <fullName evidence="6">RRM domain-containing protein</fullName>
    </recommendedName>
</protein>
<feature type="region of interest" description="Disordered" evidence="5">
    <location>
        <begin position="1"/>
        <end position="130"/>
    </location>
</feature>
<dbReference type="InterPro" id="IPR012677">
    <property type="entry name" value="Nucleotide-bd_a/b_plait_sf"/>
</dbReference>
<dbReference type="GO" id="GO:0005730">
    <property type="term" value="C:nucleolus"/>
    <property type="evidence" value="ECO:0007669"/>
    <property type="project" value="UniProtKB-SubCell"/>
</dbReference>
<gene>
    <name evidence="7" type="ORF">BN1211_0938</name>
</gene>
<dbReference type="GO" id="GO:0003723">
    <property type="term" value="F:RNA binding"/>
    <property type="evidence" value="ECO:0007669"/>
    <property type="project" value="UniProtKB-UniRule"/>
</dbReference>
<dbReference type="Gene3D" id="3.30.70.330">
    <property type="match status" value="1"/>
</dbReference>
<evidence type="ECO:0000256" key="5">
    <source>
        <dbReference type="SAM" id="MobiDB-lite"/>
    </source>
</evidence>
<evidence type="ECO:0000313" key="8">
    <source>
        <dbReference type="Proteomes" id="UP000038830"/>
    </source>
</evidence>
<evidence type="ECO:0000313" key="7">
    <source>
        <dbReference type="EMBL" id="CEP20951.1"/>
    </source>
</evidence>
<feature type="compositionally biased region" description="Basic and acidic residues" evidence="5">
    <location>
        <begin position="18"/>
        <end position="35"/>
    </location>
</feature>
<sequence length="258" mass="29709">MGVKLGKKTGIKPKRDVKRNEKVKSVQKKAPKEEELTIIDVSEDESASESEDAVNEEEEQEQENKEEEDSEEEDSEEEEFGGFSSTDEEESEEEEENEDEAGPKKKSKESHEVKQLPKQSALSTKQSKKLKKGLIYIGRLPEGFEESELKKYFNQFGDITNVNVPRSKKSGRSKHFAFVEFDNVDDAKVAQETMNNYLLLNHQLKVNLVDEEFKASKKFKKNYFRVSKPKEDLETLNANANKKKEQRRKALKDAGFDF</sequence>
<keyword evidence="2 4" id="KW-0694">RNA-binding</keyword>
<evidence type="ECO:0000256" key="3">
    <source>
        <dbReference type="ARBA" id="ARBA00023242"/>
    </source>
</evidence>
<evidence type="ECO:0000256" key="1">
    <source>
        <dbReference type="ARBA" id="ARBA00004604"/>
    </source>
</evidence>
<dbReference type="InterPro" id="IPR000504">
    <property type="entry name" value="RRM_dom"/>
</dbReference>
<evidence type="ECO:0000256" key="4">
    <source>
        <dbReference type="PROSITE-ProRule" id="PRU00176"/>
    </source>
</evidence>
<dbReference type="EMBL" id="CDQK01000001">
    <property type="protein sequence ID" value="CEP20951.1"/>
    <property type="molecule type" value="Genomic_DNA"/>
</dbReference>
<evidence type="ECO:0000256" key="2">
    <source>
        <dbReference type="ARBA" id="ARBA00022884"/>
    </source>
</evidence>
<feature type="region of interest" description="Disordered" evidence="5">
    <location>
        <begin position="238"/>
        <end position="258"/>
    </location>
</feature>
<feature type="domain" description="RRM" evidence="6">
    <location>
        <begin position="133"/>
        <end position="211"/>
    </location>
</feature>
<dbReference type="SUPFAM" id="SSF54928">
    <property type="entry name" value="RNA-binding domain, RBD"/>
    <property type="match status" value="1"/>
</dbReference>
<feature type="compositionally biased region" description="Basic residues" evidence="5">
    <location>
        <begin position="1"/>
        <end position="17"/>
    </location>
</feature>
<proteinExistence type="predicted"/>
<accession>A0A0H5BZZ9</accession>